<organism evidence="1 2">
    <name type="scientific">Cyanophage S-RIM44</name>
    <dbReference type="NCBI Taxonomy" id="1278485"/>
    <lineage>
        <taxon>Viruses</taxon>
        <taxon>Duplodnaviria</taxon>
        <taxon>Heunggongvirae</taxon>
        <taxon>Uroviricota</taxon>
        <taxon>Caudoviricetes</taxon>
        <taxon>Pantevenvirales</taxon>
        <taxon>Kyanoviridae</taxon>
        <taxon>Vellamovirus</taxon>
        <taxon>Vellamovirus rhodeisland44</taxon>
    </lineage>
</organism>
<dbReference type="NCBIfam" id="TIGR02466">
    <property type="entry name" value="TIGR02466 family protein"/>
    <property type="match status" value="1"/>
</dbReference>
<evidence type="ECO:0008006" key="3">
    <source>
        <dbReference type="Google" id="ProtNLM"/>
    </source>
</evidence>
<protein>
    <recommendedName>
        <fullName evidence="3">2OG-Fe(II) oxygenase</fullName>
    </recommendedName>
</protein>
<proteinExistence type="predicted"/>
<reference evidence="1 2" key="1">
    <citation type="journal article" date="2016" name="Environ. Microbiol.">
        <title>Genomic diversification of marine cyanophages into stable ecotypes.</title>
        <authorList>
            <person name="Marston M.F."/>
            <person name="Martiny J.B."/>
        </authorList>
    </citation>
    <scope>NUCLEOTIDE SEQUENCE [LARGE SCALE GENOMIC DNA]</scope>
    <source>
        <strain evidence="1">ES_42_0910</strain>
    </source>
</reference>
<dbReference type="InterPro" id="IPR012668">
    <property type="entry name" value="CHP02466"/>
</dbReference>
<sequence>MGHRSTMAIVNIFPTPIYHTTLQPIQLNHTNYQYYDCGNGHISNETHILNHYPQLQQEIQYHLNNYTTQLGYTTQTQITTSWLNIHKQHGYCQLHNHSNSIISGVVFINIPTNSGKFLFKRNNTPNNKLFSMQVEMDTTEQSTQYTGMEYIIDPQPNTLLLFPSTLSHMVTQNNSTDERLTLAFNVIPDGLIGKNMQNSIEFRNSTP</sequence>
<accession>A0A1D7SD47</accession>
<dbReference type="Proteomes" id="UP000225178">
    <property type="component" value="Segment"/>
</dbReference>
<evidence type="ECO:0000313" key="1">
    <source>
        <dbReference type="EMBL" id="AOO11553.1"/>
    </source>
</evidence>
<dbReference type="Pfam" id="PF13759">
    <property type="entry name" value="2OG-FeII_Oxy_5"/>
    <property type="match status" value="1"/>
</dbReference>
<gene>
    <name evidence="1" type="ORF">ES420910_072</name>
</gene>
<name>A0A1D7SD47_9CAUD</name>
<dbReference type="EMBL" id="KX349291">
    <property type="protein sequence ID" value="AOO11553.1"/>
    <property type="molecule type" value="Genomic_DNA"/>
</dbReference>
<evidence type="ECO:0000313" key="2">
    <source>
        <dbReference type="Proteomes" id="UP000225178"/>
    </source>
</evidence>
<dbReference type="Gene3D" id="2.60.120.620">
    <property type="entry name" value="q2cbj1_9rhob like domain"/>
    <property type="match status" value="1"/>
</dbReference>